<dbReference type="AlphaFoldDB" id="K1TEP8"/>
<proteinExistence type="predicted"/>
<dbReference type="EMBL" id="AJWZ01004620">
    <property type="protein sequence ID" value="EKC64925.1"/>
    <property type="molecule type" value="Genomic_DNA"/>
</dbReference>
<feature type="non-terminal residue" evidence="2">
    <location>
        <position position="1"/>
    </location>
</feature>
<dbReference type="InterPro" id="IPR027417">
    <property type="entry name" value="P-loop_NTPase"/>
</dbReference>
<accession>K1TEP8</accession>
<dbReference type="Pfam" id="PF19044">
    <property type="entry name" value="P-loop_TraG"/>
    <property type="match status" value="1"/>
</dbReference>
<dbReference type="SUPFAM" id="SSF52540">
    <property type="entry name" value="P-loop containing nucleoside triphosphate hydrolases"/>
    <property type="match status" value="1"/>
</dbReference>
<comment type="caution">
    <text evidence="2">The sequence shown here is derived from an EMBL/GenBank/DDBJ whole genome shotgun (WGS) entry which is preliminary data.</text>
</comment>
<sequence length="150" mass="16984">GMLVVLDSILNRITQNRAKGKHTFIFIDEIYLLFQHEYSANFLFTLWKRVRKYGAYATGITQNVDDLLQSHTARTMLANSEFIIMLNQASTDRLELAKLLNISDLQLSYITNVDAGHGLIKVGSSLVPFANKFPKNTKLYKLMTTKPGEA</sequence>
<protein>
    <submittedName>
        <fullName evidence="2">TraE protein</fullName>
    </submittedName>
</protein>
<name>K1TEP8_9ZZZZ</name>
<evidence type="ECO:0000313" key="2">
    <source>
        <dbReference type="EMBL" id="EKC64925.1"/>
    </source>
</evidence>
<dbReference type="InterPro" id="IPR043964">
    <property type="entry name" value="P-loop_TraG"/>
</dbReference>
<dbReference type="Gene3D" id="3.40.50.300">
    <property type="entry name" value="P-loop containing nucleotide triphosphate hydrolases"/>
    <property type="match status" value="1"/>
</dbReference>
<organism evidence="2">
    <name type="scientific">human gut metagenome</name>
    <dbReference type="NCBI Taxonomy" id="408170"/>
    <lineage>
        <taxon>unclassified sequences</taxon>
        <taxon>metagenomes</taxon>
        <taxon>organismal metagenomes</taxon>
    </lineage>
</organism>
<feature type="domain" description="TraG P-loop" evidence="1">
    <location>
        <begin position="3"/>
        <end position="113"/>
    </location>
</feature>
<reference evidence="2" key="1">
    <citation type="journal article" date="2013" name="Environ. Microbiol.">
        <title>Microbiota from the distal guts of lean and obese adolescents exhibit partial functional redundancy besides clear differences in community structure.</title>
        <authorList>
            <person name="Ferrer M."/>
            <person name="Ruiz A."/>
            <person name="Lanza F."/>
            <person name="Haange S.B."/>
            <person name="Oberbach A."/>
            <person name="Till H."/>
            <person name="Bargiela R."/>
            <person name="Campoy C."/>
            <person name="Segura M.T."/>
            <person name="Richter M."/>
            <person name="von Bergen M."/>
            <person name="Seifert J."/>
            <person name="Suarez A."/>
        </authorList>
    </citation>
    <scope>NUCLEOTIDE SEQUENCE</scope>
</reference>
<gene>
    <name evidence="2" type="ORF">OBE_06692</name>
</gene>
<evidence type="ECO:0000259" key="1">
    <source>
        <dbReference type="Pfam" id="PF19044"/>
    </source>
</evidence>